<dbReference type="Gene3D" id="2.60.450.10">
    <property type="entry name" value="Lipopolysaccharide (LPS) transport protein A like domain"/>
    <property type="match status" value="1"/>
</dbReference>
<dbReference type="AlphaFoldDB" id="A9BRF7"/>
<dbReference type="HOGENOM" id="CLU_095993_1_0_4"/>
<reference evidence="7 8" key="1">
    <citation type="journal article" date="2004" name="Appl. Environ. Microbiol.">
        <title>Mineralization of individual congeners of linear alkylbenzenesulfonate by defined pairs of heterotrophic bacteria.</title>
        <authorList>
            <person name="Schleheck D."/>
            <person name="Knepper T.P."/>
            <person name="Fischer K."/>
            <person name="Cook A.M."/>
        </authorList>
    </citation>
    <scope>NUCLEOTIDE SEQUENCE [LARGE SCALE GENOMIC DNA]</scope>
    <source>
        <strain evidence="8">DSM 14801 / SPH-1</strain>
    </source>
</reference>
<dbReference type="PANTHER" id="PTHR36504">
    <property type="entry name" value="LIPOPOLYSACCHARIDE EXPORT SYSTEM PROTEIN LPTA"/>
    <property type="match status" value="1"/>
</dbReference>
<dbReference type="InterPro" id="IPR005653">
    <property type="entry name" value="OstA-like_N"/>
</dbReference>
<dbReference type="eggNOG" id="COG1934">
    <property type="taxonomic scope" value="Bacteria"/>
</dbReference>
<organism evidence="7 8">
    <name type="scientific">Delftia acidovorans (strain DSM 14801 / SPH-1)</name>
    <dbReference type="NCBI Taxonomy" id="398578"/>
    <lineage>
        <taxon>Bacteria</taxon>
        <taxon>Pseudomonadati</taxon>
        <taxon>Pseudomonadota</taxon>
        <taxon>Betaproteobacteria</taxon>
        <taxon>Burkholderiales</taxon>
        <taxon>Comamonadaceae</taxon>
        <taxon>Delftia</taxon>
    </lineage>
</organism>
<feature type="compositionally biased region" description="Polar residues" evidence="5">
    <location>
        <begin position="169"/>
        <end position="181"/>
    </location>
</feature>
<keyword evidence="8" id="KW-1185">Reference proteome</keyword>
<comment type="subunit">
    <text evidence="4">Component of the lipopolysaccharide transport and assembly complex.</text>
</comment>
<dbReference type="GO" id="GO:0030288">
    <property type="term" value="C:outer membrane-bounded periplasmic space"/>
    <property type="evidence" value="ECO:0007669"/>
    <property type="project" value="TreeGrafter"/>
</dbReference>
<dbReference type="InterPro" id="IPR052037">
    <property type="entry name" value="LPS_export_LptA"/>
</dbReference>
<dbReference type="GO" id="GO:0001530">
    <property type="term" value="F:lipopolysaccharide binding"/>
    <property type="evidence" value="ECO:0007669"/>
    <property type="project" value="InterPro"/>
</dbReference>
<dbReference type="GO" id="GO:0015920">
    <property type="term" value="P:lipopolysaccharide transport"/>
    <property type="evidence" value="ECO:0007669"/>
    <property type="project" value="UniProtKB-UniRule"/>
</dbReference>
<dbReference type="GO" id="GO:0017089">
    <property type="term" value="F:glycolipid transfer activity"/>
    <property type="evidence" value="ECO:0007669"/>
    <property type="project" value="TreeGrafter"/>
</dbReference>
<dbReference type="STRING" id="398578.Daci_0672"/>
<dbReference type="Pfam" id="PF03968">
    <property type="entry name" value="LptD_N"/>
    <property type="match status" value="1"/>
</dbReference>
<reference evidence="8" key="2">
    <citation type="submission" date="2007-11" db="EMBL/GenBank/DDBJ databases">
        <title>Complete sequence of Delftia acidovorans DSM 14801 / SPH-1.</title>
        <authorList>
            <person name="Copeland A."/>
            <person name="Lucas S."/>
            <person name="Lapidus A."/>
            <person name="Barry K."/>
            <person name="Glavina del Rio T."/>
            <person name="Dalin E."/>
            <person name="Tice H."/>
            <person name="Pitluck S."/>
            <person name="Lowry S."/>
            <person name="Clum A."/>
            <person name="Schmutz J."/>
            <person name="Larimer F."/>
            <person name="Land M."/>
            <person name="Hauser L."/>
            <person name="Kyrpides N."/>
            <person name="Kim E."/>
            <person name="Schleheck D."/>
            <person name="Richardson P."/>
        </authorList>
    </citation>
    <scope>NUCLEOTIDE SEQUENCE [LARGE SCALE GENOMIC DNA]</scope>
    <source>
        <strain evidence="8">DSM 14801 / SPH-1</strain>
    </source>
</reference>
<feature type="signal peptide" evidence="4">
    <location>
        <begin position="1"/>
        <end position="31"/>
    </location>
</feature>
<dbReference type="PANTHER" id="PTHR36504:SF1">
    <property type="entry name" value="LIPOPOLYSACCHARIDE EXPORT SYSTEM PROTEIN LPTA"/>
    <property type="match status" value="1"/>
</dbReference>
<evidence type="ECO:0000256" key="3">
    <source>
        <dbReference type="ARBA" id="ARBA00022764"/>
    </source>
</evidence>
<gene>
    <name evidence="4" type="primary">lptA</name>
    <name evidence="7" type="ordered locus">Daci_0672</name>
</gene>
<dbReference type="GO" id="GO:0009279">
    <property type="term" value="C:cell outer membrane"/>
    <property type="evidence" value="ECO:0007669"/>
    <property type="project" value="TreeGrafter"/>
</dbReference>
<dbReference type="EMBL" id="CP000884">
    <property type="protein sequence ID" value="ABX33318.1"/>
    <property type="molecule type" value="Genomic_DNA"/>
</dbReference>
<evidence type="ECO:0000256" key="4">
    <source>
        <dbReference type="HAMAP-Rule" id="MF_01914"/>
    </source>
</evidence>
<comment type="subcellular location">
    <subcellularLocation>
        <location evidence="4">Periplasm</location>
    </subcellularLocation>
</comment>
<keyword evidence="3 4" id="KW-0574">Periplasm</keyword>
<dbReference type="NCBIfam" id="TIGR03002">
    <property type="entry name" value="outer_YhbN_LptA"/>
    <property type="match status" value="1"/>
</dbReference>
<feature type="domain" description="Organic solvent tolerance-like N-terminal" evidence="6">
    <location>
        <begin position="41"/>
        <end position="161"/>
    </location>
</feature>
<dbReference type="InterPro" id="IPR014340">
    <property type="entry name" value="LptA"/>
</dbReference>
<keyword evidence="1 4" id="KW-0813">Transport</keyword>
<comment type="function">
    <text evidence="4">Involved in the assembly of lipopolysaccharide (LPS). Required for the translocation of LPS from the inner membrane to the outer membrane.</text>
</comment>
<feature type="region of interest" description="Disordered" evidence="5">
    <location>
        <begin position="169"/>
        <end position="228"/>
    </location>
</feature>
<dbReference type="GO" id="GO:0043165">
    <property type="term" value="P:Gram-negative-bacterium-type cell outer membrane assembly"/>
    <property type="evidence" value="ECO:0007669"/>
    <property type="project" value="UniProtKB-UniRule"/>
</dbReference>
<feature type="chain" id="PRO_5009007253" description="Lipopolysaccharide export system protein LptA" evidence="4">
    <location>
        <begin position="32"/>
        <end position="228"/>
    </location>
</feature>
<dbReference type="Proteomes" id="UP000000784">
    <property type="component" value="Chromosome"/>
</dbReference>
<evidence type="ECO:0000256" key="5">
    <source>
        <dbReference type="SAM" id="MobiDB-lite"/>
    </source>
</evidence>
<keyword evidence="2 4" id="KW-0732">Signal</keyword>
<comment type="similarity">
    <text evidence="4">Belongs to the LptA family.</text>
</comment>
<protein>
    <recommendedName>
        <fullName evidence="4">Lipopolysaccharide export system protein LptA</fullName>
    </recommendedName>
</protein>
<evidence type="ECO:0000256" key="2">
    <source>
        <dbReference type="ARBA" id="ARBA00022729"/>
    </source>
</evidence>
<evidence type="ECO:0000256" key="1">
    <source>
        <dbReference type="ARBA" id="ARBA00022448"/>
    </source>
</evidence>
<sequence length="228" mass="24255" precursor="true">MDARSVPSMKQRLSSLLLAAALAAFAGMAQAEKADSTKPMNIEADALRHDELKQTSVFTGNVVMTKGTIVLRGAQLDVRQDPEGFQYGVVTAEAGKRAFFRQKRDTVPGQPEEFVEGEGEVIEYDGKADLVKFIRRGELRRYRGGQLSDEITGSIIVYNNLTDVFTVDGQKTSGGQPSSTAGQGGRVRAVLAPKEGTPGSQPRAPAAGTPGTSLQPSNSLDSLGGTKR</sequence>
<evidence type="ECO:0000313" key="8">
    <source>
        <dbReference type="Proteomes" id="UP000000784"/>
    </source>
</evidence>
<evidence type="ECO:0000259" key="6">
    <source>
        <dbReference type="Pfam" id="PF03968"/>
    </source>
</evidence>
<proteinExistence type="inferred from homology"/>
<dbReference type="KEGG" id="dac:Daci_0672"/>
<accession>A9BRF7</accession>
<dbReference type="HAMAP" id="MF_01914">
    <property type="entry name" value="LPS_assembly_LptA"/>
    <property type="match status" value="1"/>
</dbReference>
<feature type="compositionally biased region" description="Polar residues" evidence="5">
    <location>
        <begin position="210"/>
        <end position="221"/>
    </location>
</feature>
<name>A9BRF7_DELAS</name>
<evidence type="ECO:0000313" key="7">
    <source>
        <dbReference type="EMBL" id="ABX33318.1"/>
    </source>
</evidence>